<name>A0A9W7FD74_9STRA</name>
<comment type="caution">
    <text evidence="3">The sequence shown here is derived from an EMBL/GenBank/DDBJ whole genome shotgun (WGS) entry which is preliminary data.</text>
</comment>
<gene>
    <name evidence="3" type="ORF">TrVE_jg4413</name>
</gene>
<keyword evidence="4" id="KW-1185">Reference proteome</keyword>
<accession>A0A9W7FD74</accession>
<sequence>MQDSYSGQDKIGRTEGDDDLQMNSTKTIPELEEEELKKYDELSSDPLQEKEALRQATSPPAGPHATGGQDHPTTLHHTNNDLHDDREVSALNVNELRMELQKKKKLLKKVKDEAASELAAERLLKEAAAAQLDVERKAKEANAEAVARLNAEKEEAAAQLDAERKAKDEAVRKLATVVAEINSDTTLQARRRRVDASATYIVEPFDRDNSRVKRVGTNVLSESTTTHTCRTNVTIHEEPQVFVEALLGDQTKVGKMLFQKVVEEGVVYWSFMFEGMKKCCDLLLRMQVERRDEAGIVVKVKSVEEAELEAMSLSNPHSTATKKFRLLFKEGTIVLQPLPLGQTSFTFTAQVDVGEVMKDAIIASQSSFRKSTSSVTRSTTIGGITSAISGVTNSAGAAVKMVGAGDEGANAGDLFGMLANKFYERFQKENIIDARRKEDFVKNGVPNSPPLTNAEQEMITESMNIVEEMRVAKRVAGTVNDSVEKFLHRPSRSEAAWGMTVAKMDVKADVLFAELWLIDTYARKSEYRSASIRGTIPTWVVNKKIPRALKPLQEAINEFRQDDRIDAAVREDLSTLMEERWAEEVYSKEELHLIDEGKATLKAIIGSANFKVVESGDPLVTLKAAHLDGDALATGIAESVVDGRMEEVAAFEWLKMSREATKNFQKKGGIKKFIKEMH</sequence>
<dbReference type="EMBL" id="BRXX01000409">
    <property type="protein sequence ID" value="GMI10087.1"/>
    <property type="molecule type" value="Genomic_DNA"/>
</dbReference>
<evidence type="ECO:0000313" key="4">
    <source>
        <dbReference type="Proteomes" id="UP001165160"/>
    </source>
</evidence>
<keyword evidence="1" id="KW-0175">Coiled coil</keyword>
<dbReference type="AlphaFoldDB" id="A0A9W7FD74"/>
<evidence type="ECO:0000256" key="1">
    <source>
        <dbReference type="SAM" id="Coils"/>
    </source>
</evidence>
<feature type="coiled-coil region" evidence="1">
    <location>
        <begin position="93"/>
        <end position="173"/>
    </location>
</feature>
<evidence type="ECO:0000313" key="3">
    <source>
        <dbReference type="EMBL" id="GMI10087.1"/>
    </source>
</evidence>
<evidence type="ECO:0000256" key="2">
    <source>
        <dbReference type="SAM" id="MobiDB-lite"/>
    </source>
</evidence>
<organism evidence="3 4">
    <name type="scientific">Triparma verrucosa</name>
    <dbReference type="NCBI Taxonomy" id="1606542"/>
    <lineage>
        <taxon>Eukaryota</taxon>
        <taxon>Sar</taxon>
        <taxon>Stramenopiles</taxon>
        <taxon>Ochrophyta</taxon>
        <taxon>Bolidophyceae</taxon>
        <taxon>Parmales</taxon>
        <taxon>Triparmaceae</taxon>
        <taxon>Triparma</taxon>
    </lineage>
</organism>
<dbReference type="Proteomes" id="UP001165160">
    <property type="component" value="Unassembled WGS sequence"/>
</dbReference>
<feature type="compositionally biased region" description="Basic and acidic residues" evidence="2">
    <location>
        <begin position="35"/>
        <end position="53"/>
    </location>
</feature>
<reference evidence="4" key="1">
    <citation type="journal article" date="2023" name="Commun. Biol.">
        <title>Genome analysis of Parmales, the sister group of diatoms, reveals the evolutionary specialization of diatoms from phago-mixotrophs to photoautotrophs.</title>
        <authorList>
            <person name="Ban H."/>
            <person name="Sato S."/>
            <person name="Yoshikawa S."/>
            <person name="Yamada K."/>
            <person name="Nakamura Y."/>
            <person name="Ichinomiya M."/>
            <person name="Sato N."/>
            <person name="Blanc-Mathieu R."/>
            <person name="Endo H."/>
            <person name="Kuwata A."/>
            <person name="Ogata H."/>
        </authorList>
    </citation>
    <scope>NUCLEOTIDE SEQUENCE [LARGE SCALE GENOMIC DNA]</scope>
    <source>
        <strain evidence="4">NIES 3699</strain>
    </source>
</reference>
<feature type="region of interest" description="Disordered" evidence="2">
    <location>
        <begin position="1"/>
        <end position="83"/>
    </location>
</feature>
<proteinExistence type="predicted"/>
<protein>
    <submittedName>
        <fullName evidence="3">Uncharacterized protein</fullName>
    </submittedName>
</protein>